<evidence type="ECO:0000313" key="1">
    <source>
        <dbReference type="EMBL" id="KLV10248.1"/>
    </source>
</evidence>
<organism evidence="1 2">
    <name type="scientific">Photobacterium ganghwense</name>
    <dbReference type="NCBI Taxonomy" id="320778"/>
    <lineage>
        <taxon>Bacteria</taxon>
        <taxon>Pseudomonadati</taxon>
        <taxon>Pseudomonadota</taxon>
        <taxon>Gammaproteobacteria</taxon>
        <taxon>Vibrionales</taxon>
        <taxon>Vibrionaceae</taxon>
        <taxon>Photobacterium</taxon>
    </lineage>
</organism>
<dbReference type="Proteomes" id="UP000035909">
    <property type="component" value="Unassembled WGS sequence"/>
</dbReference>
<name>A0A0J1HF62_9GAMM</name>
<accession>A0A0J1HF62</accession>
<reference evidence="1 2" key="1">
    <citation type="submission" date="2015-05" db="EMBL/GenBank/DDBJ databases">
        <title>Photobacterium galathea sp. nov.</title>
        <authorList>
            <person name="Machado H."/>
            <person name="Gram L."/>
        </authorList>
    </citation>
    <scope>NUCLEOTIDE SEQUENCE [LARGE SCALE GENOMIC DNA]</scope>
    <source>
        <strain evidence="1 2">DSM 22954</strain>
    </source>
</reference>
<gene>
    <name evidence="1" type="ORF">ABT57_06655</name>
</gene>
<dbReference type="AlphaFoldDB" id="A0A0J1HF62"/>
<keyword evidence="2" id="KW-1185">Reference proteome</keyword>
<dbReference type="PATRIC" id="fig|320778.3.peg.1432"/>
<dbReference type="RefSeq" id="WP_047884411.1">
    <property type="nucleotide sequence ID" value="NZ_CP071326.1"/>
</dbReference>
<evidence type="ECO:0000313" key="2">
    <source>
        <dbReference type="Proteomes" id="UP000035909"/>
    </source>
</evidence>
<dbReference type="EMBL" id="LDOU01000006">
    <property type="protein sequence ID" value="KLV10248.1"/>
    <property type="molecule type" value="Genomic_DNA"/>
</dbReference>
<sequence length="78" mass="8549">MNENNKSSYFDLGGVSVELMEKGGKLMLVLSGAVTPVSEDLDDTVLEIVTSEDGSPYMRLADREESLELIADRVSMLH</sequence>
<protein>
    <submittedName>
        <fullName evidence="1">Uncharacterized protein</fullName>
    </submittedName>
</protein>
<comment type="caution">
    <text evidence="1">The sequence shown here is derived from an EMBL/GenBank/DDBJ whole genome shotgun (WGS) entry which is preliminary data.</text>
</comment>
<proteinExistence type="predicted"/>